<feature type="compositionally biased region" description="Polar residues" evidence="1">
    <location>
        <begin position="100"/>
        <end position="111"/>
    </location>
</feature>
<dbReference type="EMBL" id="JACAGC010000019">
    <property type="protein sequence ID" value="KAF6301872.1"/>
    <property type="molecule type" value="Genomic_DNA"/>
</dbReference>
<name>A0A7J7TMW0_RHIFE</name>
<evidence type="ECO:0000313" key="2">
    <source>
        <dbReference type="EMBL" id="KAF6301872.1"/>
    </source>
</evidence>
<evidence type="ECO:0000313" key="3">
    <source>
        <dbReference type="Proteomes" id="UP000585614"/>
    </source>
</evidence>
<protein>
    <submittedName>
        <fullName evidence="2">Uncharacterized protein</fullName>
    </submittedName>
</protein>
<dbReference type="Proteomes" id="UP000585614">
    <property type="component" value="Unassembled WGS sequence"/>
</dbReference>
<gene>
    <name evidence="2" type="ORF">mRhiFer1_008780</name>
</gene>
<feature type="region of interest" description="Disordered" evidence="1">
    <location>
        <begin position="56"/>
        <end position="134"/>
    </location>
</feature>
<comment type="caution">
    <text evidence="2">The sequence shown here is derived from an EMBL/GenBank/DDBJ whole genome shotgun (WGS) entry which is preliminary data.</text>
</comment>
<feature type="compositionally biased region" description="Basic and acidic residues" evidence="1">
    <location>
        <begin position="120"/>
        <end position="134"/>
    </location>
</feature>
<proteinExistence type="predicted"/>
<dbReference type="AlphaFoldDB" id="A0A7J7TMW0"/>
<evidence type="ECO:0000256" key="1">
    <source>
        <dbReference type="SAM" id="MobiDB-lite"/>
    </source>
</evidence>
<organism evidence="2 3">
    <name type="scientific">Rhinolophus ferrumequinum</name>
    <name type="common">Greater horseshoe bat</name>
    <dbReference type="NCBI Taxonomy" id="59479"/>
    <lineage>
        <taxon>Eukaryota</taxon>
        <taxon>Metazoa</taxon>
        <taxon>Chordata</taxon>
        <taxon>Craniata</taxon>
        <taxon>Vertebrata</taxon>
        <taxon>Euteleostomi</taxon>
        <taxon>Mammalia</taxon>
        <taxon>Eutheria</taxon>
        <taxon>Laurasiatheria</taxon>
        <taxon>Chiroptera</taxon>
        <taxon>Yinpterochiroptera</taxon>
        <taxon>Rhinolophoidea</taxon>
        <taxon>Rhinolophidae</taxon>
        <taxon>Rhinolophinae</taxon>
        <taxon>Rhinolophus</taxon>
    </lineage>
</organism>
<reference evidence="2 3" key="1">
    <citation type="journal article" date="2020" name="Nature">
        <title>Six reference-quality genomes reveal evolution of bat adaptations.</title>
        <authorList>
            <person name="Jebb D."/>
            <person name="Huang Z."/>
            <person name="Pippel M."/>
            <person name="Hughes G.M."/>
            <person name="Lavrichenko K."/>
            <person name="Devanna P."/>
            <person name="Winkler S."/>
            <person name="Jermiin L.S."/>
            <person name="Skirmuntt E.C."/>
            <person name="Katzourakis A."/>
            <person name="Burkitt-Gray L."/>
            <person name="Ray D.A."/>
            <person name="Sullivan K.A.M."/>
            <person name="Roscito J.G."/>
            <person name="Kirilenko B.M."/>
            <person name="Davalos L.M."/>
            <person name="Corthals A.P."/>
            <person name="Power M.L."/>
            <person name="Jones G."/>
            <person name="Ransome R.D."/>
            <person name="Dechmann D.K.N."/>
            <person name="Locatelli A.G."/>
            <person name="Puechmaille S.J."/>
            <person name="Fedrigo O."/>
            <person name="Jarvis E.D."/>
            <person name="Hiller M."/>
            <person name="Vernes S.C."/>
            <person name="Myers E.W."/>
            <person name="Teeling E.C."/>
        </authorList>
    </citation>
    <scope>NUCLEOTIDE SEQUENCE [LARGE SCALE GENOMIC DNA]</scope>
    <source>
        <strain evidence="2">MRhiFer1</strain>
        <tissue evidence="2">Lung</tissue>
    </source>
</reference>
<sequence>MPLWEQPPHRSTRHPKGCPGPRIVGWVRPRMQTLALAWGRFFLSDLYPCRPVSYHSRRTISAPSPQPRAVEFSTEERYPHPACHSPSQRPRLYNLGGRQTKPTASMSTNHRAVSALAGRRGWESKDRRSPQARV</sequence>
<accession>A0A7J7TMW0</accession>